<dbReference type="Proteomes" id="UP001497392">
    <property type="component" value="Unassembled WGS sequence"/>
</dbReference>
<evidence type="ECO:0000313" key="3">
    <source>
        <dbReference type="Proteomes" id="UP001497392"/>
    </source>
</evidence>
<name>A0ABP1G215_9CHLO</name>
<dbReference type="InterPro" id="IPR029058">
    <property type="entry name" value="AB_hydrolase_fold"/>
</dbReference>
<sequence length="283" mass="31677">MGLIEIRPGRKVWVETHSPPAKSSSIAILVHGSCARLEQYAAQLELLHNAGIATAAYDYLGCGRSDKPNQYSAYAASELYADLQAVFRKYSEGYTRVVLIGHSYGCYLVNRLASTEEVREKVSVVVLIGAGYPVAGYNHLRWIFYLPTFVLAWLQPFLTDQFIKLAFHPDTFHTNPALIERERGWSNQNPPYMFRAFHLQALSLFRDAAEYDGWLRQIRAPVLAIAGDKDALTPLLLGKMVVKRVRSGQAHEIALGGHQVMEEQPAAFNEMLLGFLKEHSPAS</sequence>
<dbReference type="InterPro" id="IPR050266">
    <property type="entry name" value="AB_hydrolase_sf"/>
</dbReference>
<gene>
    <name evidence="2" type="primary">g6486</name>
    <name evidence="2" type="ORF">VP750_LOCUS5551</name>
</gene>
<keyword evidence="3" id="KW-1185">Reference proteome</keyword>
<organism evidence="2 3">
    <name type="scientific">Coccomyxa viridis</name>
    <dbReference type="NCBI Taxonomy" id="1274662"/>
    <lineage>
        <taxon>Eukaryota</taxon>
        <taxon>Viridiplantae</taxon>
        <taxon>Chlorophyta</taxon>
        <taxon>core chlorophytes</taxon>
        <taxon>Trebouxiophyceae</taxon>
        <taxon>Trebouxiophyceae incertae sedis</taxon>
        <taxon>Coccomyxaceae</taxon>
        <taxon>Coccomyxa</taxon>
    </lineage>
</organism>
<protein>
    <submittedName>
        <fullName evidence="2">G6486 protein</fullName>
    </submittedName>
</protein>
<comment type="caution">
    <text evidence="2">The sequence shown here is derived from an EMBL/GenBank/DDBJ whole genome shotgun (WGS) entry which is preliminary data.</text>
</comment>
<dbReference type="Pfam" id="PF12697">
    <property type="entry name" value="Abhydrolase_6"/>
    <property type="match status" value="1"/>
</dbReference>
<evidence type="ECO:0000259" key="1">
    <source>
        <dbReference type="Pfam" id="PF12697"/>
    </source>
</evidence>
<dbReference type="PANTHER" id="PTHR43798:SF33">
    <property type="entry name" value="HYDROLASE, PUTATIVE (AFU_ORTHOLOGUE AFUA_2G14860)-RELATED"/>
    <property type="match status" value="1"/>
</dbReference>
<dbReference type="SUPFAM" id="SSF53474">
    <property type="entry name" value="alpha/beta-Hydrolases"/>
    <property type="match status" value="1"/>
</dbReference>
<dbReference type="InterPro" id="IPR000073">
    <property type="entry name" value="AB_hydrolase_1"/>
</dbReference>
<dbReference type="EMBL" id="CAXHTA020000009">
    <property type="protein sequence ID" value="CAL5223892.1"/>
    <property type="molecule type" value="Genomic_DNA"/>
</dbReference>
<feature type="domain" description="AB hydrolase-1" evidence="1">
    <location>
        <begin position="28"/>
        <end position="270"/>
    </location>
</feature>
<reference evidence="2 3" key="1">
    <citation type="submission" date="2024-06" db="EMBL/GenBank/DDBJ databases">
        <authorList>
            <person name="Kraege A."/>
            <person name="Thomma B."/>
        </authorList>
    </citation>
    <scope>NUCLEOTIDE SEQUENCE [LARGE SCALE GENOMIC DNA]</scope>
</reference>
<accession>A0ABP1G215</accession>
<proteinExistence type="predicted"/>
<evidence type="ECO:0000313" key="2">
    <source>
        <dbReference type="EMBL" id="CAL5223892.1"/>
    </source>
</evidence>
<dbReference type="PANTHER" id="PTHR43798">
    <property type="entry name" value="MONOACYLGLYCEROL LIPASE"/>
    <property type="match status" value="1"/>
</dbReference>
<dbReference type="Gene3D" id="3.40.50.1820">
    <property type="entry name" value="alpha/beta hydrolase"/>
    <property type="match status" value="1"/>
</dbReference>